<sequence length="81" mass="9344">MSTLSWLTRDNLSDMIQDMTRYEDAKNFLMFQLAPDRYQMALKGELASITPKAGEEPAPFLSTKPIRKHHNQDCRSHSIAF</sequence>
<dbReference type="WBParaSite" id="nRc.2.0.1.t08938-RA">
    <property type="protein sequence ID" value="nRc.2.0.1.t08938-RA"/>
    <property type="gene ID" value="nRc.2.0.1.g08938"/>
</dbReference>
<organism evidence="1 2">
    <name type="scientific">Romanomermis culicivorax</name>
    <name type="common">Nematode worm</name>
    <dbReference type="NCBI Taxonomy" id="13658"/>
    <lineage>
        <taxon>Eukaryota</taxon>
        <taxon>Metazoa</taxon>
        <taxon>Ecdysozoa</taxon>
        <taxon>Nematoda</taxon>
        <taxon>Enoplea</taxon>
        <taxon>Dorylaimia</taxon>
        <taxon>Mermithida</taxon>
        <taxon>Mermithoidea</taxon>
        <taxon>Mermithidae</taxon>
        <taxon>Romanomermis</taxon>
    </lineage>
</organism>
<accession>A0A915I484</accession>
<evidence type="ECO:0000313" key="2">
    <source>
        <dbReference type="WBParaSite" id="nRc.2.0.1.t08938-RA"/>
    </source>
</evidence>
<evidence type="ECO:0000313" key="1">
    <source>
        <dbReference type="Proteomes" id="UP000887565"/>
    </source>
</evidence>
<dbReference type="Proteomes" id="UP000887565">
    <property type="component" value="Unplaced"/>
</dbReference>
<keyword evidence="1" id="KW-1185">Reference proteome</keyword>
<protein>
    <submittedName>
        <fullName evidence="2">Uncharacterized protein</fullName>
    </submittedName>
</protein>
<name>A0A915I484_ROMCU</name>
<dbReference type="AlphaFoldDB" id="A0A915I484"/>
<reference evidence="2" key="1">
    <citation type="submission" date="2022-11" db="UniProtKB">
        <authorList>
            <consortium name="WormBaseParasite"/>
        </authorList>
    </citation>
    <scope>IDENTIFICATION</scope>
</reference>
<proteinExistence type="predicted"/>